<gene>
    <name evidence="2" type="ORF">LPC04_09400</name>
</gene>
<keyword evidence="3" id="KW-1185">Reference proteome</keyword>
<dbReference type="Proteomes" id="UP001139353">
    <property type="component" value="Unassembled WGS sequence"/>
</dbReference>
<protein>
    <submittedName>
        <fullName evidence="2">Uncharacterized protein</fullName>
    </submittedName>
</protein>
<accession>A0A9X2BZ29</accession>
<feature type="region of interest" description="Disordered" evidence="1">
    <location>
        <begin position="123"/>
        <end position="142"/>
    </location>
</feature>
<dbReference type="EMBL" id="JAJLJH010000002">
    <property type="protein sequence ID" value="MCK9685922.1"/>
    <property type="molecule type" value="Genomic_DNA"/>
</dbReference>
<name>A0A9X2BZ29_9BURK</name>
<evidence type="ECO:0000313" key="2">
    <source>
        <dbReference type="EMBL" id="MCK9685922.1"/>
    </source>
</evidence>
<comment type="caution">
    <text evidence="2">The sequence shown here is derived from an EMBL/GenBank/DDBJ whole genome shotgun (WGS) entry which is preliminary data.</text>
</comment>
<dbReference type="RefSeq" id="WP_275681960.1">
    <property type="nucleotide sequence ID" value="NZ_JAJLJH010000002.1"/>
</dbReference>
<proteinExistence type="predicted"/>
<reference evidence="2" key="1">
    <citation type="submission" date="2021-11" db="EMBL/GenBank/DDBJ databases">
        <title>BS-T2-15 a new species belonging to the Comamonadaceae family isolated from the soil of a French oak forest.</title>
        <authorList>
            <person name="Mieszkin S."/>
            <person name="Alain K."/>
        </authorList>
    </citation>
    <scope>NUCLEOTIDE SEQUENCE</scope>
    <source>
        <strain evidence="2">BS-T2-15</strain>
    </source>
</reference>
<sequence length="142" mass="15872">MSALLHRLLHRKPAAPTTLRMNVCPPDVIPKSESLWSATLRWLVGGNVEVVPALRTPLERARSEFVAAMAGLAESDHHGLLKRATHARSLRELWHLRSELYTLIARRVGQPEADARLARVNQHFPTRAQRTSTPAPEIADVN</sequence>
<evidence type="ECO:0000313" key="3">
    <source>
        <dbReference type="Proteomes" id="UP001139353"/>
    </source>
</evidence>
<dbReference type="AlphaFoldDB" id="A0A9X2BZ29"/>
<evidence type="ECO:0000256" key="1">
    <source>
        <dbReference type="SAM" id="MobiDB-lite"/>
    </source>
</evidence>
<organism evidence="2 3">
    <name type="scientific">Scleromatobacter humisilvae</name>
    <dbReference type="NCBI Taxonomy" id="2897159"/>
    <lineage>
        <taxon>Bacteria</taxon>
        <taxon>Pseudomonadati</taxon>
        <taxon>Pseudomonadota</taxon>
        <taxon>Betaproteobacteria</taxon>
        <taxon>Burkholderiales</taxon>
        <taxon>Sphaerotilaceae</taxon>
        <taxon>Scleromatobacter</taxon>
    </lineage>
</organism>